<dbReference type="PROSITE" id="PS50932">
    <property type="entry name" value="HTH_LACI_2"/>
    <property type="match status" value="1"/>
</dbReference>
<evidence type="ECO:0000256" key="1">
    <source>
        <dbReference type="ARBA" id="ARBA00022491"/>
    </source>
</evidence>
<proteinExistence type="predicted"/>
<dbReference type="PRINTS" id="PR00036">
    <property type="entry name" value="HTHLACI"/>
</dbReference>
<evidence type="ECO:0000256" key="4">
    <source>
        <dbReference type="ARBA" id="ARBA00023163"/>
    </source>
</evidence>
<feature type="domain" description="HTH cro/C1-type" evidence="6">
    <location>
        <begin position="3"/>
        <end position="49"/>
    </location>
</feature>
<gene>
    <name evidence="7" type="ORF">CBP76_04365</name>
</gene>
<reference evidence="7 8" key="1">
    <citation type="submission" date="2017-05" db="EMBL/GenBank/DDBJ databases">
        <title>Lactobacillus nurukis nov., sp. nov., isolated from nuruk.</title>
        <authorList>
            <person name="Kim S.-J."/>
        </authorList>
    </citation>
    <scope>NUCLEOTIDE SEQUENCE [LARGE SCALE GENOMIC DNA]</scope>
    <source>
        <strain evidence="7 8">SYF10-1a</strain>
    </source>
</reference>
<keyword evidence="8" id="KW-1185">Reference proteome</keyword>
<dbReference type="Pfam" id="PF00356">
    <property type="entry name" value="LacI"/>
    <property type="match status" value="1"/>
</dbReference>
<dbReference type="PANTHER" id="PTHR30146:SF95">
    <property type="entry name" value="RIBOSE OPERON REPRESSOR"/>
    <property type="match status" value="1"/>
</dbReference>
<comment type="caution">
    <text evidence="7">The sequence shown here is derived from an EMBL/GenBank/DDBJ whole genome shotgun (WGS) entry which is preliminary data.</text>
</comment>
<evidence type="ECO:0000256" key="2">
    <source>
        <dbReference type="ARBA" id="ARBA00023015"/>
    </source>
</evidence>
<dbReference type="GO" id="GO:0000976">
    <property type="term" value="F:transcription cis-regulatory region binding"/>
    <property type="evidence" value="ECO:0007669"/>
    <property type="project" value="TreeGrafter"/>
</dbReference>
<dbReference type="Gene3D" id="1.10.260.40">
    <property type="entry name" value="lambda repressor-like DNA-binding domains"/>
    <property type="match status" value="1"/>
</dbReference>
<dbReference type="AlphaFoldDB" id="A0A2N7AVJ9"/>
<evidence type="ECO:0000259" key="6">
    <source>
        <dbReference type="PROSITE" id="PS50943"/>
    </source>
</evidence>
<dbReference type="GO" id="GO:0003700">
    <property type="term" value="F:DNA-binding transcription factor activity"/>
    <property type="evidence" value="ECO:0007669"/>
    <property type="project" value="TreeGrafter"/>
</dbReference>
<dbReference type="Pfam" id="PF00532">
    <property type="entry name" value="Peripla_BP_1"/>
    <property type="match status" value="1"/>
</dbReference>
<sequence>MNKKYSIKDIAELSGVSVATVSRVINNNGRFSEETRKKVLKVIKKTGYQTNFSAKNLRMNKSFSVGILVPDISNYFFANVVQKIEKILFNRGYSTFICNTARDENKELAYLKMLESKGVDGLIIISGAKAFDISKLNSPNKIPFVCIDRKPKDRSNTVFIGSDHYQGAFDATNSLFQAGCKFPIIASHNRSSSSAVDRLNGFKDALSKNGLDFDSSRNQIVITTNDSTNAIDLLLKENPQIDGFFAINDSIATNVLSSLLRLGKEIPKDIKIIGFDDEPQDIHSYPTLSSVKQDTDKIAQVTVDNIIGLIDHTAITGESITIPVKLIQRDSSL</sequence>
<dbReference type="InterPro" id="IPR001387">
    <property type="entry name" value="Cro/C1-type_HTH"/>
</dbReference>
<dbReference type="CDD" id="cd06291">
    <property type="entry name" value="PBP1_Qymf-like"/>
    <property type="match status" value="1"/>
</dbReference>
<dbReference type="InterPro" id="IPR001761">
    <property type="entry name" value="Peripla_BP/Lac1_sug-bd_dom"/>
</dbReference>
<dbReference type="SUPFAM" id="SSF47413">
    <property type="entry name" value="lambda repressor-like DNA-binding domains"/>
    <property type="match status" value="1"/>
</dbReference>
<dbReference type="PROSITE" id="PS00356">
    <property type="entry name" value="HTH_LACI_1"/>
    <property type="match status" value="1"/>
</dbReference>
<feature type="domain" description="HTH lacI-type" evidence="5">
    <location>
        <begin position="5"/>
        <end position="59"/>
    </location>
</feature>
<dbReference type="Gene3D" id="3.40.50.2300">
    <property type="match status" value="2"/>
</dbReference>
<dbReference type="InterPro" id="IPR028082">
    <property type="entry name" value="Peripla_BP_I"/>
</dbReference>
<evidence type="ECO:0000256" key="3">
    <source>
        <dbReference type="ARBA" id="ARBA00023125"/>
    </source>
</evidence>
<protein>
    <submittedName>
        <fullName evidence="7">LacI family transcriptional regulator</fullName>
    </submittedName>
</protein>
<dbReference type="InterPro" id="IPR000843">
    <property type="entry name" value="HTH_LacI"/>
</dbReference>
<keyword evidence="2" id="KW-0805">Transcription regulation</keyword>
<dbReference type="SUPFAM" id="SSF53822">
    <property type="entry name" value="Periplasmic binding protein-like I"/>
    <property type="match status" value="1"/>
</dbReference>
<organism evidence="7 8">
    <name type="scientific">Companilactobacillus nuruki</name>
    <dbReference type="NCBI Taxonomy" id="1993540"/>
    <lineage>
        <taxon>Bacteria</taxon>
        <taxon>Bacillati</taxon>
        <taxon>Bacillota</taxon>
        <taxon>Bacilli</taxon>
        <taxon>Lactobacillales</taxon>
        <taxon>Lactobacillaceae</taxon>
        <taxon>Companilactobacillus</taxon>
    </lineage>
</organism>
<dbReference type="PROSITE" id="PS50943">
    <property type="entry name" value="HTH_CROC1"/>
    <property type="match status" value="1"/>
</dbReference>
<dbReference type="EMBL" id="NIPR01000008">
    <property type="protein sequence ID" value="PMD72194.1"/>
    <property type="molecule type" value="Genomic_DNA"/>
</dbReference>
<dbReference type="InterPro" id="IPR010982">
    <property type="entry name" value="Lambda_DNA-bd_dom_sf"/>
</dbReference>
<evidence type="ECO:0000259" key="5">
    <source>
        <dbReference type="PROSITE" id="PS50932"/>
    </source>
</evidence>
<dbReference type="CDD" id="cd01392">
    <property type="entry name" value="HTH_LacI"/>
    <property type="match status" value="1"/>
</dbReference>
<evidence type="ECO:0000313" key="8">
    <source>
        <dbReference type="Proteomes" id="UP000235649"/>
    </source>
</evidence>
<dbReference type="Proteomes" id="UP000235649">
    <property type="component" value="Unassembled WGS sequence"/>
</dbReference>
<keyword evidence="1" id="KW-0678">Repressor</keyword>
<keyword evidence="4" id="KW-0804">Transcription</keyword>
<dbReference type="SMART" id="SM00354">
    <property type="entry name" value="HTH_LACI"/>
    <property type="match status" value="1"/>
</dbReference>
<dbReference type="PANTHER" id="PTHR30146">
    <property type="entry name" value="LACI-RELATED TRANSCRIPTIONAL REPRESSOR"/>
    <property type="match status" value="1"/>
</dbReference>
<accession>A0A2N7AVJ9</accession>
<dbReference type="OrthoDB" id="9796186at2"/>
<evidence type="ECO:0000313" key="7">
    <source>
        <dbReference type="EMBL" id="PMD72194.1"/>
    </source>
</evidence>
<keyword evidence="3" id="KW-0238">DNA-binding</keyword>
<dbReference type="RefSeq" id="WP_102195722.1">
    <property type="nucleotide sequence ID" value="NZ_NIPR01000008.1"/>
</dbReference>
<name>A0A2N7AVJ9_9LACO</name>